<evidence type="ECO:0000259" key="1">
    <source>
        <dbReference type="PROSITE" id="PS50056"/>
    </source>
</evidence>
<dbReference type="InterPro" id="IPR016130">
    <property type="entry name" value="Tyr_Pase_AS"/>
</dbReference>
<sequence length="158" mass="17481">MNHIFWLLPGRLAGRPGPNREPWDLSAVRGLGIDAVLSVNDGEDCNRAELAALGFDHCVVPLPPNEPPQPGDEETCYIGLPAAHDFVIAQHRCDRAVLVHCSAGNDRTGLVMSHFLIREFGLDVETAIARVREVRPRAMTARGWESLSRRVLARLRES</sequence>
<protein>
    <submittedName>
        <fullName evidence="2">Protein phosphatase</fullName>
    </submittedName>
</protein>
<dbReference type="Gene3D" id="3.90.190.10">
    <property type="entry name" value="Protein tyrosine phosphatase superfamily"/>
    <property type="match status" value="1"/>
</dbReference>
<dbReference type="SUPFAM" id="SSF52799">
    <property type="entry name" value="(Phosphotyrosine protein) phosphatases II"/>
    <property type="match status" value="1"/>
</dbReference>
<evidence type="ECO:0000313" key="2">
    <source>
        <dbReference type="EMBL" id="TMQ62208.1"/>
    </source>
</evidence>
<dbReference type="Pfam" id="PF00782">
    <property type="entry name" value="DSPc"/>
    <property type="match status" value="1"/>
</dbReference>
<dbReference type="PROSITE" id="PS00383">
    <property type="entry name" value="TYR_PHOSPHATASE_1"/>
    <property type="match status" value="1"/>
</dbReference>
<feature type="domain" description="Tyrosine specific protein phosphatases" evidence="1">
    <location>
        <begin position="97"/>
        <end position="139"/>
    </location>
</feature>
<accession>A0A538TF22</accession>
<dbReference type="InterPro" id="IPR000387">
    <property type="entry name" value="Tyr_Pase_dom"/>
</dbReference>
<organism evidence="2 3">
    <name type="scientific">Eiseniibacteriota bacterium</name>
    <dbReference type="NCBI Taxonomy" id="2212470"/>
    <lineage>
        <taxon>Bacteria</taxon>
        <taxon>Candidatus Eiseniibacteriota</taxon>
    </lineage>
</organism>
<dbReference type="PROSITE" id="PS50056">
    <property type="entry name" value="TYR_PHOSPHATASE_2"/>
    <property type="match status" value="1"/>
</dbReference>
<dbReference type="EMBL" id="VBOY01000144">
    <property type="protein sequence ID" value="TMQ62208.1"/>
    <property type="molecule type" value="Genomic_DNA"/>
</dbReference>
<reference evidence="2 3" key="1">
    <citation type="journal article" date="2019" name="Nat. Microbiol.">
        <title>Mediterranean grassland soil C-N compound turnover is dependent on rainfall and depth, and is mediated by genomically divergent microorganisms.</title>
        <authorList>
            <person name="Diamond S."/>
            <person name="Andeer P.F."/>
            <person name="Li Z."/>
            <person name="Crits-Christoph A."/>
            <person name="Burstein D."/>
            <person name="Anantharaman K."/>
            <person name="Lane K.R."/>
            <person name="Thomas B.C."/>
            <person name="Pan C."/>
            <person name="Northen T.R."/>
            <person name="Banfield J.F."/>
        </authorList>
    </citation>
    <scope>NUCLEOTIDE SEQUENCE [LARGE SCALE GENOMIC DNA]</scope>
    <source>
        <strain evidence="2">WS_8</strain>
    </source>
</reference>
<dbReference type="InterPro" id="IPR000340">
    <property type="entry name" value="Dual-sp_phosphatase_cat-dom"/>
</dbReference>
<dbReference type="AlphaFoldDB" id="A0A538TF22"/>
<gene>
    <name evidence="2" type="ORF">E6K78_12065</name>
</gene>
<proteinExistence type="predicted"/>
<name>A0A538TF22_UNCEI</name>
<dbReference type="InterPro" id="IPR029021">
    <property type="entry name" value="Prot-tyrosine_phosphatase-like"/>
</dbReference>
<comment type="caution">
    <text evidence="2">The sequence shown here is derived from an EMBL/GenBank/DDBJ whole genome shotgun (WGS) entry which is preliminary data.</text>
</comment>
<dbReference type="Proteomes" id="UP000316609">
    <property type="component" value="Unassembled WGS sequence"/>
</dbReference>
<evidence type="ECO:0000313" key="3">
    <source>
        <dbReference type="Proteomes" id="UP000316609"/>
    </source>
</evidence>